<comment type="caution">
    <text evidence="6">The sequence shown here is derived from an EMBL/GenBank/DDBJ whole genome shotgun (WGS) entry which is preliminary data.</text>
</comment>
<organism evidence="6 7">
    <name type="scientific">[Candida] railenensis</name>
    <dbReference type="NCBI Taxonomy" id="45579"/>
    <lineage>
        <taxon>Eukaryota</taxon>
        <taxon>Fungi</taxon>
        <taxon>Dikarya</taxon>
        <taxon>Ascomycota</taxon>
        <taxon>Saccharomycotina</taxon>
        <taxon>Pichiomycetes</taxon>
        <taxon>Debaryomycetaceae</taxon>
        <taxon>Kurtzmaniella</taxon>
    </lineage>
</organism>
<evidence type="ECO:0000313" key="6">
    <source>
        <dbReference type="EMBL" id="CAH2353632.1"/>
    </source>
</evidence>
<dbReference type="OrthoDB" id="342024at2759"/>
<evidence type="ECO:0000259" key="5">
    <source>
        <dbReference type="Pfam" id="PF08314"/>
    </source>
</evidence>
<evidence type="ECO:0000256" key="2">
    <source>
        <dbReference type="ARBA" id="ARBA00022448"/>
    </source>
</evidence>
<dbReference type="GO" id="GO:0015031">
    <property type="term" value="P:protein transport"/>
    <property type="evidence" value="ECO:0007669"/>
    <property type="project" value="UniProtKB-KW"/>
</dbReference>
<sequence>MSDASLYISLANLLSCSSLINQKLDDSVLNFVRNEFSVGEYVTLPNVLGLLLCYTPAIGISSEKIAYIVEKLTNDEDVIDAEVDKDSITEFFESLQLVTVDQLVQQTAKDLVKDTSLQCQDVGNGAFRMDEKYSDKKEMVFKFVQSKIWWSSKYLQTIDKYDAYFSLLAGYIPFERWYIGEFKPFIYYNQRAAKLPISYTEYWDLDFDGKFSLFIQNLNQNNCKEWLNSVILPLIDYNGGHFHLLAEWLFLSEEERNLINSYKLWSSVLITLRGNSGQLELMNYYIASCYYYTIWHAESQISQMQNIKIHDSIREALSNINGIDESSVVDTPQLSALLSTSYTSFHSFVNDPATSFLVESPSLLLDIIHVCEKLNTTTKLSIHDFIDLKYKSNSLSRQKEAMKIMNGVNETNWKLVLESLEIFKGAFIDQSSEESISLTKLVINRFLQANLFKVVDELYKTGAIQIEVDEYFQVLQAKFWEFFQLSTNLNDKIGKLHLAHELIPLFNTITSNQKLNEKCASQIIQIKHLLKAISNMKNFKIVIERGVPVTPGQIINQYSSFHSESNSPMDLISLILEQNPKSYLAYEKLYRILNDLILGIPNIDSSSIVDGSIARLKSTCIEAALIDNNFQFAYTKSMELFEHFRTDVEEDSIISKTWLTFYQVGKYVSPSWYDDEGDKDGIARNKIDTLLKQREILSLLLKFNSSIKVTSSDNSRLILGQLAKLNYDIEEWYESEVEWKSQGKTLGRSSIGGSSFENQKIGAIAGDIVNEATHTTHQASEKLSNLFVSGLGWAIGANLE</sequence>
<keyword evidence="2" id="KW-0813">Transport</keyword>
<dbReference type="PANTHER" id="PTHR40787">
    <property type="entry name" value="SECRETED PROTEIN"/>
    <property type="match status" value="1"/>
</dbReference>
<keyword evidence="4" id="KW-0653">Protein transport</keyword>
<keyword evidence="3" id="KW-0256">Endoplasmic reticulum</keyword>
<evidence type="ECO:0000256" key="3">
    <source>
        <dbReference type="ARBA" id="ARBA00022824"/>
    </source>
</evidence>
<proteinExistence type="predicted"/>
<protein>
    <recommendedName>
        <fullName evidence="5">Sec39 domain-containing protein</fullName>
    </recommendedName>
</protein>
<name>A0A9P0QQG8_9ASCO</name>
<gene>
    <name evidence="6" type="ORF">CLIB1423_11S04170</name>
</gene>
<keyword evidence="7" id="KW-1185">Reference proteome</keyword>
<accession>A0A9P0QQG8</accession>
<evidence type="ECO:0000313" key="7">
    <source>
        <dbReference type="Proteomes" id="UP000837801"/>
    </source>
</evidence>
<dbReference type="Proteomes" id="UP000837801">
    <property type="component" value="Unassembled WGS sequence"/>
</dbReference>
<dbReference type="EMBL" id="CAKXYY010000011">
    <property type="protein sequence ID" value="CAH2353632.1"/>
    <property type="molecule type" value="Genomic_DNA"/>
</dbReference>
<feature type="domain" description="Sec39" evidence="5">
    <location>
        <begin position="47"/>
        <end position="703"/>
    </location>
</feature>
<dbReference type="PANTHER" id="PTHR40787:SF3">
    <property type="entry name" value="PROTEIN TRANSPORT PROTEIN SEC39"/>
    <property type="match status" value="1"/>
</dbReference>
<reference evidence="6" key="1">
    <citation type="submission" date="2022-03" db="EMBL/GenBank/DDBJ databases">
        <authorList>
            <person name="Legras J.-L."/>
            <person name="Devillers H."/>
            <person name="Grondin C."/>
        </authorList>
    </citation>
    <scope>NUCLEOTIDE SEQUENCE</scope>
    <source>
        <strain evidence="6">CLIB 1423</strain>
    </source>
</reference>
<dbReference type="GO" id="GO:0005783">
    <property type="term" value="C:endoplasmic reticulum"/>
    <property type="evidence" value="ECO:0007669"/>
    <property type="project" value="UniProtKB-SubCell"/>
</dbReference>
<dbReference type="Pfam" id="PF08314">
    <property type="entry name" value="Sec39"/>
    <property type="match status" value="1"/>
</dbReference>
<evidence type="ECO:0000256" key="1">
    <source>
        <dbReference type="ARBA" id="ARBA00004240"/>
    </source>
</evidence>
<evidence type="ECO:0000256" key="4">
    <source>
        <dbReference type="ARBA" id="ARBA00022927"/>
    </source>
</evidence>
<dbReference type="AlphaFoldDB" id="A0A9P0QQG8"/>
<comment type="subcellular location">
    <subcellularLocation>
        <location evidence="1">Endoplasmic reticulum</location>
    </subcellularLocation>
</comment>
<dbReference type="InterPro" id="IPR013244">
    <property type="entry name" value="Sec39_domain"/>
</dbReference>
<dbReference type="GO" id="GO:0006890">
    <property type="term" value="P:retrograde vesicle-mediated transport, Golgi to endoplasmic reticulum"/>
    <property type="evidence" value="ECO:0007669"/>
    <property type="project" value="InterPro"/>
</dbReference>